<feature type="region of interest" description="Disordered" evidence="1">
    <location>
        <begin position="119"/>
        <end position="179"/>
    </location>
</feature>
<dbReference type="PANTHER" id="PTHR38681:SF1">
    <property type="entry name" value="RETROVIRUS-RELATED POL POLYPROTEIN FROM TRANSPOSON 412-LIKE PROTEIN"/>
    <property type="match status" value="1"/>
</dbReference>
<comment type="caution">
    <text evidence="2">The sequence shown here is derived from an EMBL/GenBank/DDBJ whole genome shotgun (WGS) entry which is preliminary data.</text>
</comment>
<organism evidence="2 3">
    <name type="scientific">Pyrocoelia pectoralis</name>
    <dbReference type="NCBI Taxonomy" id="417401"/>
    <lineage>
        <taxon>Eukaryota</taxon>
        <taxon>Metazoa</taxon>
        <taxon>Ecdysozoa</taxon>
        <taxon>Arthropoda</taxon>
        <taxon>Hexapoda</taxon>
        <taxon>Insecta</taxon>
        <taxon>Pterygota</taxon>
        <taxon>Neoptera</taxon>
        <taxon>Endopterygota</taxon>
        <taxon>Coleoptera</taxon>
        <taxon>Polyphaga</taxon>
        <taxon>Elateriformia</taxon>
        <taxon>Elateroidea</taxon>
        <taxon>Lampyridae</taxon>
        <taxon>Lampyrinae</taxon>
        <taxon>Pyrocoelia</taxon>
    </lineage>
</organism>
<evidence type="ECO:0000313" key="3">
    <source>
        <dbReference type="Proteomes" id="UP001329430"/>
    </source>
</evidence>
<proteinExistence type="predicted"/>
<feature type="compositionally biased region" description="Basic and acidic residues" evidence="1">
    <location>
        <begin position="142"/>
        <end position="151"/>
    </location>
</feature>
<protein>
    <submittedName>
        <fullName evidence="2">Uncharacterized protein</fullName>
    </submittedName>
</protein>
<accession>A0AAN7ZIJ0</accession>
<evidence type="ECO:0000256" key="1">
    <source>
        <dbReference type="SAM" id="MobiDB-lite"/>
    </source>
</evidence>
<reference evidence="2 3" key="1">
    <citation type="journal article" date="2024" name="Insects">
        <title>An Improved Chromosome-Level Genome Assembly of the Firefly Pyrocoelia pectoralis.</title>
        <authorList>
            <person name="Fu X."/>
            <person name="Meyer-Rochow V.B."/>
            <person name="Ballantyne L."/>
            <person name="Zhu X."/>
        </authorList>
    </citation>
    <scope>NUCLEOTIDE SEQUENCE [LARGE SCALE GENOMIC DNA]</scope>
    <source>
        <strain evidence="2">XCY_ONT2</strain>
    </source>
</reference>
<evidence type="ECO:0000313" key="2">
    <source>
        <dbReference type="EMBL" id="KAK5640343.1"/>
    </source>
</evidence>
<dbReference type="EMBL" id="JAVRBK010000008">
    <property type="protein sequence ID" value="KAK5640343.1"/>
    <property type="molecule type" value="Genomic_DNA"/>
</dbReference>
<keyword evidence="3" id="KW-1185">Reference proteome</keyword>
<feature type="compositionally biased region" description="Polar residues" evidence="1">
    <location>
        <begin position="119"/>
        <end position="136"/>
    </location>
</feature>
<dbReference type="PANTHER" id="PTHR38681">
    <property type="entry name" value="RETROVIRUS-RELATED POL POLYPROTEIN FROM TRANSPOSON 412-LIKE PROTEIN-RELATED"/>
    <property type="match status" value="1"/>
</dbReference>
<gene>
    <name evidence="2" type="ORF">RI129_011154</name>
</gene>
<name>A0AAN7ZIJ0_9COLE</name>
<sequence length="179" mass="20514">MVYGQGLRLPGEFLSNEQREQQLDAETYVTRLRKHIQDMRPTPASNHDSKKHAFKLKNMDTATHVYVRVDAAKRPLQAPYEGPYRVVKRNEKLITIDKQGAEMTISCDRVKPAFQGTNETISQNQPDAPEQTTNKPVPNDRMGNDTRKEVTQAKNNLEKIPTQTRSGRISKPKVRFQIE</sequence>
<dbReference type="Proteomes" id="UP001329430">
    <property type="component" value="Chromosome 8"/>
</dbReference>
<dbReference type="AlphaFoldDB" id="A0AAN7ZIJ0"/>
<feature type="compositionally biased region" description="Basic residues" evidence="1">
    <location>
        <begin position="168"/>
        <end position="179"/>
    </location>
</feature>